<dbReference type="PANTHER" id="PTHR34856:SF2">
    <property type="entry name" value="PROTEIN NRFD"/>
    <property type="match status" value="1"/>
</dbReference>
<keyword evidence="3" id="KW-1003">Cell membrane</keyword>
<feature type="transmembrane region" description="Helical" evidence="7">
    <location>
        <begin position="91"/>
        <end position="111"/>
    </location>
</feature>
<evidence type="ECO:0000313" key="9">
    <source>
        <dbReference type="Proteomes" id="UP000066049"/>
    </source>
</evidence>
<reference evidence="9" key="1">
    <citation type="submission" date="2015-08" db="EMBL/GenBank/DDBJ databases">
        <title>Comparative genomics of the Campylobacter concisus group.</title>
        <authorList>
            <person name="Miller W.G."/>
            <person name="Yee E."/>
            <person name="Chapman M.H."/>
            <person name="Huynh S."/>
            <person name="Bono J.L."/>
            <person name="On S.L.W."/>
            <person name="St Leger J."/>
            <person name="Foster G."/>
            <person name="Parker C.T."/>
        </authorList>
    </citation>
    <scope>NUCLEOTIDE SEQUENCE [LARGE SCALE GENOMIC DNA]</scope>
    <source>
        <strain evidence="9">ATCC 33237</strain>
    </source>
</reference>
<comment type="similarity">
    <text evidence="2">Belongs to the NrfD family.</text>
</comment>
<evidence type="ECO:0000256" key="5">
    <source>
        <dbReference type="ARBA" id="ARBA00022989"/>
    </source>
</evidence>
<keyword evidence="4 7" id="KW-0812">Transmembrane</keyword>
<dbReference type="RefSeq" id="WP_054196950.1">
    <property type="nucleotide sequence ID" value="NZ_CP012541.1"/>
</dbReference>
<feature type="transmembrane region" description="Helical" evidence="7">
    <location>
        <begin position="251"/>
        <end position="272"/>
    </location>
</feature>
<dbReference type="EMBL" id="CP012541">
    <property type="protein sequence ID" value="ALF48003.1"/>
    <property type="molecule type" value="Genomic_DNA"/>
</dbReference>
<dbReference type="PANTHER" id="PTHR34856">
    <property type="entry name" value="PROTEIN NRFD"/>
    <property type="match status" value="1"/>
</dbReference>
<gene>
    <name evidence="8" type="ORF">CCON33237_1348</name>
</gene>
<organism evidence="8 9">
    <name type="scientific">Campylobacter concisus</name>
    <dbReference type="NCBI Taxonomy" id="199"/>
    <lineage>
        <taxon>Bacteria</taxon>
        <taxon>Pseudomonadati</taxon>
        <taxon>Campylobacterota</taxon>
        <taxon>Epsilonproteobacteria</taxon>
        <taxon>Campylobacterales</taxon>
        <taxon>Campylobacteraceae</taxon>
        <taxon>Campylobacter</taxon>
    </lineage>
</organism>
<dbReference type="PATRIC" id="fig|199.248.peg.1389"/>
<evidence type="ECO:0000313" key="8">
    <source>
        <dbReference type="EMBL" id="ALF48003.1"/>
    </source>
</evidence>
<dbReference type="InterPro" id="IPR005614">
    <property type="entry name" value="NrfD-like"/>
</dbReference>
<keyword evidence="5 7" id="KW-1133">Transmembrane helix</keyword>
<evidence type="ECO:0000256" key="2">
    <source>
        <dbReference type="ARBA" id="ARBA00008929"/>
    </source>
</evidence>
<comment type="subcellular location">
    <subcellularLocation>
        <location evidence="1">Cell membrane</location>
        <topology evidence="1">Multi-pass membrane protein</topology>
    </subcellularLocation>
</comment>
<proteinExistence type="inferred from homology"/>
<feature type="transmembrane region" description="Helical" evidence="7">
    <location>
        <begin position="284"/>
        <end position="305"/>
    </location>
</feature>
<keyword evidence="6 7" id="KW-0472">Membrane</keyword>
<evidence type="ECO:0000256" key="7">
    <source>
        <dbReference type="SAM" id="Phobius"/>
    </source>
</evidence>
<evidence type="ECO:0000256" key="3">
    <source>
        <dbReference type="ARBA" id="ARBA00022475"/>
    </source>
</evidence>
<evidence type="ECO:0000256" key="1">
    <source>
        <dbReference type="ARBA" id="ARBA00004651"/>
    </source>
</evidence>
<feature type="transmembrane region" description="Helical" evidence="7">
    <location>
        <begin position="208"/>
        <end position="231"/>
    </location>
</feature>
<name>A0A0M4SI17_9BACT</name>
<protein>
    <submittedName>
        <fullName evidence="8">Putative thiosulfate/polysulfide reductase, membrane-anchoring subunit</fullName>
    </submittedName>
</protein>
<dbReference type="GeneID" id="28663025"/>
<evidence type="ECO:0000256" key="4">
    <source>
        <dbReference type="ARBA" id="ARBA00022692"/>
    </source>
</evidence>
<feature type="transmembrane region" description="Helical" evidence="7">
    <location>
        <begin position="175"/>
        <end position="196"/>
    </location>
</feature>
<feature type="transmembrane region" description="Helical" evidence="7">
    <location>
        <begin position="132"/>
        <end position="155"/>
    </location>
</feature>
<dbReference type="Pfam" id="PF03916">
    <property type="entry name" value="NrfD"/>
    <property type="match status" value="1"/>
</dbReference>
<feature type="transmembrane region" description="Helical" evidence="7">
    <location>
        <begin position="20"/>
        <end position="41"/>
    </location>
</feature>
<dbReference type="InterPro" id="IPR052049">
    <property type="entry name" value="Electron_transfer_protein"/>
</dbReference>
<accession>A0A0M4SI17</accession>
<dbReference type="Gene3D" id="1.20.1630.10">
    <property type="entry name" value="Formate dehydrogenase/DMSO reductase domain"/>
    <property type="match status" value="1"/>
</dbReference>
<dbReference type="GO" id="GO:0005886">
    <property type="term" value="C:plasma membrane"/>
    <property type="evidence" value="ECO:0007669"/>
    <property type="project" value="UniProtKB-SubCell"/>
</dbReference>
<dbReference type="KEGG" id="ccoc:CCON33237_1348"/>
<sequence>MNNMSGSLAQYTEIYWGWPIAFYLFLAGLSAGASIVAVLISNKFGKDNYYFKAAALIAPVAIILGLALLVLDLGKPLSFYWILLLYNFDSVMSIGVALLLVYTPLSVIYAIGAFKNEIAMLKISLFDALANLASKLSGLLGVLLFILGIGVGAYTGFLLSAAHKIALWNTPVLPLLFLVSGLSCAGAFTLLLGVLKDEKRAQNQTAHFLLKFDFLAIIVEFLLIVALFMVVKGASASGADTVANALSANSLGLMFYIGVIGLGMALPIILDLSVLKAHDFKREFAVINALFVICGVFLLRCYIVYAGQIFI</sequence>
<feature type="transmembrane region" description="Helical" evidence="7">
    <location>
        <begin position="53"/>
        <end position="71"/>
    </location>
</feature>
<dbReference type="Proteomes" id="UP000066049">
    <property type="component" value="Chromosome"/>
</dbReference>
<dbReference type="AlphaFoldDB" id="A0A0M4SI17"/>
<evidence type="ECO:0000256" key="6">
    <source>
        <dbReference type="ARBA" id="ARBA00023136"/>
    </source>
</evidence>